<feature type="compositionally biased region" description="Low complexity" evidence="1">
    <location>
        <begin position="215"/>
        <end position="237"/>
    </location>
</feature>
<dbReference type="Proteomes" id="UP001642484">
    <property type="component" value="Unassembled WGS sequence"/>
</dbReference>
<accession>A0ABP0RF99</accession>
<feature type="compositionally biased region" description="Low complexity" evidence="1">
    <location>
        <begin position="31"/>
        <end position="42"/>
    </location>
</feature>
<keyword evidence="3" id="KW-1185">Reference proteome</keyword>
<proteinExistence type="predicted"/>
<organism evidence="2 3">
    <name type="scientific">Durusdinium trenchii</name>
    <dbReference type="NCBI Taxonomy" id="1381693"/>
    <lineage>
        <taxon>Eukaryota</taxon>
        <taxon>Sar</taxon>
        <taxon>Alveolata</taxon>
        <taxon>Dinophyceae</taxon>
        <taxon>Suessiales</taxon>
        <taxon>Symbiodiniaceae</taxon>
        <taxon>Durusdinium</taxon>
    </lineage>
</organism>
<evidence type="ECO:0000256" key="1">
    <source>
        <dbReference type="SAM" id="MobiDB-lite"/>
    </source>
</evidence>
<sequence length="761" mass="81510">MTGRPPVDLHRGSWFAKHGGARLRFGGVPGGPNVSSSKGPSPASERRKVPPVSKSFSTTEMSDALDDLLLHARATLKQLDAMRAQHAKNSGGSRQPVMRGLGGVRPHFWRPSCQAHLWTGATHDFDDLLFDSDEDLESSESEGSVDWDFLHGVRGAKPPGLGPFRSPAADAARAASTAKAPPLPKRVFTVPPPPPPRKTAKEDGNTRGATGGGAPPSSSGAQQAQGQRCDGAKGAQRGHAAGFRFGGAMAKAPAPTLAGPEAEVRASLEAAQSSGGADGGRQALKRLLLRWHPDKAQQGESPEAVLLTADAGNFSQNISFQDLHGKLNYLRLRNGSLQWCAEKRCHQPKSLQLDFNSSLEGDAAGCKYHVIGQLPDRTTSRPSATKLDLTAMPPHIGPGPLILRDGMMAQPATKPLVKSLIPTQVQLSANFLGPLQRDLVREMQMMAKQAGVPISGSALDELSAPAAGEVGTDEGLSFPVPLQPTGNIFIVLNWTNATEPCVAVVPHPEDCSTCSFGPDSCRANSRLEGPDKETLLSYQLPRQPFMLTDDLNARHEHSVCIREANGTVPSLRLLGRIAYYRKPQVSFIKNILIIGVRTFINPGWHEEIHLQCTNCSAASQVVVQPISYDSRCRSVTQQMLAALAVANRHEEMPASVDISELRNSQMEEAAQHGTTAGINCPVPSSGPCSGYADGAFAVGYRKSTDYDDTSHATFILDSSRRLTGHEKQIFFHHRSAICLYPGGPAAHGWLVGFAVVHMPFD</sequence>
<comment type="caution">
    <text evidence="2">The sequence shown here is derived from an EMBL/GenBank/DDBJ whole genome shotgun (WGS) entry which is preliminary data.</text>
</comment>
<protein>
    <recommendedName>
        <fullName evidence="4">J domain-containing protein</fullName>
    </recommendedName>
</protein>
<feature type="compositionally biased region" description="Low complexity" evidence="1">
    <location>
        <begin position="167"/>
        <end position="189"/>
    </location>
</feature>
<evidence type="ECO:0000313" key="3">
    <source>
        <dbReference type="Proteomes" id="UP001642484"/>
    </source>
</evidence>
<gene>
    <name evidence="2" type="ORF">CCMP2556_LOCUS46977</name>
</gene>
<dbReference type="EMBL" id="CAXAMN010025929">
    <property type="protein sequence ID" value="CAK9099256.1"/>
    <property type="molecule type" value="Genomic_DNA"/>
</dbReference>
<evidence type="ECO:0000313" key="2">
    <source>
        <dbReference type="EMBL" id="CAK9099256.1"/>
    </source>
</evidence>
<name>A0ABP0RF99_9DINO</name>
<reference evidence="2 3" key="1">
    <citation type="submission" date="2024-02" db="EMBL/GenBank/DDBJ databases">
        <authorList>
            <person name="Chen Y."/>
            <person name="Shah S."/>
            <person name="Dougan E. K."/>
            <person name="Thang M."/>
            <person name="Chan C."/>
        </authorList>
    </citation>
    <scope>NUCLEOTIDE SEQUENCE [LARGE SCALE GENOMIC DNA]</scope>
</reference>
<evidence type="ECO:0008006" key="4">
    <source>
        <dbReference type="Google" id="ProtNLM"/>
    </source>
</evidence>
<feature type="region of interest" description="Disordered" evidence="1">
    <location>
        <begin position="158"/>
        <end position="237"/>
    </location>
</feature>
<feature type="region of interest" description="Disordered" evidence="1">
    <location>
        <begin position="252"/>
        <end position="279"/>
    </location>
</feature>
<feature type="region of interest" description="Disordered" evidence="1">
    <location>
        <begin position="25"/>
        <end position="58"/>
    </location>
</feature>